<dbReference type="GO" id="GO:0005634">
    <property type="term" value="C:nucleus"/>
    <property type="evidence" value="ECO:0007669"/>
    <property type="project" value="UniProtKB-SubCell"/>
</dbReference>
<feature type="region of interest" description="Disordered" evidence="8">
    <location>
        <begin position="1"/>
        <end position="61"/>
    </location>
</feature>
<dbReference type="PANTHER" id="PTHR31604">
    <property type="entry name" value="PROTEIN LATERAL ROOT PRIMORDIUM 1"/>
    <property type="match status" value="1"/>
</dbReference>
<dbReference type="NCBIfam" id="TIGR01623">
    <property type="entry name" value="put_zinc_LRP1"/>
    <property type="match status" value="1"/>
</dbReference>
<comment type="subcellular location">
    <subcellularLocation>
        <location evidence="1">Nucleus</location>
    </subcellularLocation>
</comment>
<evidence type="ECO:0000256" key="6">
    <source>
        <dbReference type="ARBA" id="ARBA00023159"/>
    </source>
</evidence>
<dbReference type="EMBL" id="JACMSC010000015">
    <property type="protein sequence ID" value="KAG6485098.1"/>
    <property type="molecule type" value="Genomic_DNA"/>
</dbReference>
<feature type="compositionally biased region" description="Basic and acidic residues" evidence="8">
    <location>
        <begin position="14"/>
        <end position="26"/>
    </location>
</feature>
<evidence type="ECO:0000256" key="5">
    <source>
        <dbReference type="ARBA" id="ARBA00023125"/>
    </source>
</evidence>
<evidence type="ECO:0000256" key="7">
    <source>
        <dbReference type="ARBA" id="ARBA00023242"/>
    </source>
</evidence>
<dbReference type="GO" id="GO:0045893">
    <property type="term" value="P:positive regulation of DNA-templated transcription"/>
    <property type="evidence" value="ECO:0007669"/>
    <property type="project" value="TreeGrafter"/>
</dbReference>
<sequence length="472" mass="49829">MAETKDAGNIYSGEGKREEAMGKSGHESAVLASVYEKSKRRRQKEMKRKERQRKESERRESIERIKAGGVASGRRFPSDTGAFADWAQSSADRGDDLCLGFNAGGGSGAAGGVVWAAAGSSAAAGGGGRQTVNYGIPADMGTVVLASAASFHPQHHHHETLLSTAATEHHPAIIPLLAATPCIVDDDNPASQGKLGGGIHVWQPAQPQATTYHHHGHPFPPYHETNPNPSPNPTLYNYLRKPVPMLESRVILGATAGAGVFTCQDCGNQAKKDCSHRRCRTCCKSRGFDCSTHVKSTWVPAARRRERQLTVAAAAGSSTSTSAPKKARLVSSQPATASHTSTSNTTPRSFDTTSSHQDAGVKENLPGHVRAPALFKCVRVTSIDDGEDEYAYHAMVKIGGRVFKGFLYDHGLDDGGGGHSDDGKEGSIPNLSELHLGNRLAGASSSSPMLPSSSDAFGGGLVGSANYDNQIN</sequence>
<dbReference type="GO" id="GO:0046872">
    <property type="term" value="F:metal ion binding"/>
    <property type="evidence" value="ECO:0007669"/>
    <property type="project" value="UniProtKB-KW"/>
</dbReference>
<evidence type="ECO:0000256" key="2">
    <source>
        <dbReference type="ARBA" id="ARBA00006911"/>
    </source>
</evidence>
<keyword evidence="7" id="KW-0539">Nucleus</keyword>
<dbReference type="NCBIfam" id="TIGR01624">
    <property type="entry name" value="LRP1_Cterm"/>
    <property type="match status" value="1"/>
</dbReference>
<feature type="region of interest" description="Disordered" evidence="8">
    <location>
        <begin position="310"/>
        <end position="364"/>
    </location>
</feature>
<reference evidence="9 10" key="1">
    <citation type="submission" date="2020-08" db="EMBL/GenBank/DDBJ databases">
        <title>Plant Genome Project.</title>
        <authorList>
            <person name="Zhang R.-G."/>
        </authorList>
    </citation>
    <scope>NUCLEOTIDE SEQUENCE [LARGE SCALE GENOMIC DNA]</scope>
    <source>
        <tissue evidence="9">Rhizome</tissue>
    </source>
</reference>
<keyword evidence="3" id="KW-0479">Metal-binding</keyword>
<comment type="caution">
    <text evidence="9">The sequence shown here is derived from an EMBL/GenBank/DDBJ whole genome shotgun (WGS) entry which is preliminary data.</text>
</comment>
<dbReference type="Proteomes" id="UP000734854">
    <property type="component" value="Unassembled WGS sequence"/>
</dbReference>
<dbReference type="Pfam" id="PF05142">
    <property type="entry name" value="DUF702"/>
    <property type="match status" value="1"/>
</dbReference>
<evidence type="ECO:0000256" key="4">
    <source>
        <dbReference type="ARBA" id="ARBA00022833"/>
    </source>
</evidence>
<dbReference type="GO" id="GO:0003700">
    <property type="term" value="F:DNA-binding transcription factor activity"/>
    <property type="evidence" value="ECO:0007669"/>
    <property type="project" value="InterPro"/>
</dbReference>
<feature type="compositionally biased region" description="Basic residues" evidence="8">
    <location>
        <begin position="38"/>
        <end position="51"/>
    </location>
</feature>
<evidence type="ECO:0000256" key="3">
    <source>
        <dbReference type="ARBA" id="ARBA00022723"/>
    </source>
</evidence>
<protein>
    <submittedName>
        <fullName evidence="9">Uncharacterized protein</fullName>
    </submittedName>
</protein>
<dbReference type="InterPro" id="IPR006510">
    <property type="entry name" value="Znf_LRP1"/>
</dbReference>
<feature type="compositionally biased region" description="Polar residues" evidence="8">
    <location>
        <begin position="347"/>
        <end position="357"/>
    </location>
</feature>
<comment type="similarity">
    <text evidence="2">Belongs to the SHI protein family.</text>
</comment>
<accession>A0A8J5FH02</accession>
<feature type="compositionally biased region" description="Low complexity" evidence="8">
    <location>
        <begin position="335"/>
        <end position="346"/>
    </location>
</feature>
<evidence type="ECO:0000256" key="8">
    <source>
        <dbReference type="SAM" id="MobiDB-lite"/>
    </source>
</evidence>
<dbReference type="GO" id="GO:0003677">
    <property type="term" value="F:DNA binding"/>
    <property type="evidence" value="ECO:0007669"/>
    <property type="project" value="UniProtKB-KW"/>
</dbReference>
<organism evidence="9 10">
    <name type="scientific">Zingiber officinale</name>
    <name type="common">Ginger</name>
    <name type="synonym">Amomum zingiber</name>
    <dbReference type="NCBI Taxonomy" id="94328"/>
    <lineage>
        <taxon>Eukaryota</taxon>
        <taxon>Viridiplantae</taxon>
        <taxon>Streptophyta</taxon>
        <taxon>Embryophyta</taxon>
        <taxon>Tracheophyta</taxon>
        <taxon>Spermatophyta</taxon>
        <taxon>Magnoliopsida</taxon>
        <taxon>Liliopsida</taxon>
        <taxon>Zingiberales</taxon>
        <taxon>Zingiberaceae</taxon>
        <taxon>Zingiber</taxon>
    </lineage>
</organism>
<evidence type="ECO:0000313" key="9">
    <source>
        <dbReference type="EMBL" id="KAG6485098.1"/>
    </source>
</evidence>
<dbReference type="AlphaFoldDB" id="A0A8J5FH02"/>
<proteinExistence type="inferred from homology"/>
<keyword evidence="6" id="KW-0010">Activator</keyword>
<feature type="compositionally biased region" description="Low complexity" evidence="8">
    <location>
        <begin position="312"/>
        <end position="323"/>
    </location>
</feature>
<dbReference type="InterPro" id="IPR007818">
    <property type="entry name" value="SHI"/>
</dbReference>
<evidence type="ECO:0000256" key="1">
    <source>
        <dbReference type="ARBA" id="ARBA00004123"/>
    </source>
</evidence>
<keyword evidence="4" id="KW-0862">Zinc</keyword>
<dbReference type="InterPro" id="IPR006511">
    <property type="entry name" value="SHI_C"/>
</dbReference>
<name>A0A8J5FH02_ZINOF</name>
<feature type="compositionally biased region" description="Basic and acidic residues" evidence="8">
    <location>
        <begin position="52"/>
        <end position="61"/>
    </location>
</feature>
<keyword evidence="5" id="KW-0238">DNA-binding</keyword>
<keyword evidence="10" id="KW-1185">Reference proteome</keyword>
<dbReference type="PANTHER" id="PTHR31604:SF30">
    <property type="entry name" value="PROTEIN LATERAL ROOT PRIMORDIUM 1"/>
    <property type="match status" value="1"/>
</dbReference>
<evidence type="ECO:0000313" key="10">
    <source>
        <dbReference type="Proteomes" id="UP000734854"/>
    </source>
</evidence>
<gene>
    <name evidence="9" type="ORF">ZIOFF_053627</name>
</gene>